<sequence>MENNQNKQEKLESVNIDKPIEKKEEDLFGRNSVAEQLNTIIKNYKEEDSITFGIIGDWGSGKTSFVNMTLEDFKDDENFIIVKFNPWNISTRKKLISDFFTTLAKEIRKASFPKFKIKNLKKYILMQNLNFYLKYLIN</sequence>
<dbReference type="InterPro" id="IPR011646">
    <property type="entry name" value="KAP_P-loop"/>
</dbReference>
<feature type="domain" description="KAP NTPase" evidence="1">
    <location>
        <begin position="30"/>
        <end position="123"/>
    </location>
</feature>
<dbReference type="Proteomes" id="UP000365807">
    <property type="component" value="Unassembled WGS sequence"/>
</dbReference>
<gene>
    <name evidence="2" type="ORF">C6T04_00845</name>
</gene>
<evidence type="ECO:0000313" key="3">
    <source>
        <dbReference type="Proteomes" id="UP000365807"/>
    </source>
</evidence>
<dbReference type="OrthoDB" id="9806479at2"/>
<evidence type="ECO:0000259" key="1">
    <source>
        <dbReference type="Pfam" id="PF07693"/>
    </source>
</evidence>
<reference evidence="2 3" key="1">
    <citation type="submission" date="2018-06" db="EMBL/GenBank/DDBJ databases">
        <authorList>
            <consortium name="NARMS: The National Antimicrobial Resistance Monitoring System"/>
        </authorList>
    </citation>
    <scope>NUCLEOTIDE SEQUENCE [LARGE SCALE GENOMIC DNA]</scope>
    <source>
        <strain evidence="2 3">FSIS11807978</strain>
    </source>
</reference>
<dbReference type="RefSeq" id="WP_002786607.1">
    <property type="nucleotide sequence ID" value="NZ_AANHVQ020000008.1"/>
</dbReference>
<protein>
    <submittedName>
        <fullName evidence="2">NTPase</fullName>
    </submittedName>
</protein>
<dbReference type="Gene3D" id="3.40.50.300">
    <property type="entry name" value="P-loop containing nucleotide triphosphate hydrolases"/>
    <property type="match status" value="1"/>
</dbReference>
<comment type="caution">
    <text evidence="2">The sequence shown here is derived from an EMBL/GenBank/DDBJ whole genome shotgun (WGS) entry which is preliminary data.</text>
</comment>
<dbReference type="InterPro" id="IPR027417">
    <property type="entry name" value="P-loop_NTPase"/>
</dbReference>
<evidence type="ECO:0000313" key="2">
    <source>
        <dbReference type="EMBL" id="EAK4357481.1"/>
    </source>
</evidence>
<dbReference type="AlphaFoldDB" id="A0A381CI66"/>
<dbReference type="Pfam" id="PF07693">
    <property type="entry name" value="KAP_NTPase"/>
    <property type="match status" value="1"/>
</dbReference>
<accession>A0A381CI66</accession>
<proteinExistence type="predicted"/>
<name>A0A381CI66_CAMCO</name>
<dbReference type="SUPFAM" id="SSF52540">
    <property type="entry name" value="P-loop containing nucleoside triphosphate hydrolases"/>
    <property type="match status" value="1"/>
</dbReference>
<dbReference type="EMBL" id="AACGFG010000001">
    <property type="protein sequence ID" value="EAK4357481.1"/>
    <property type="molecule type" value="Genomic_DNA"/>
</dbReference>
<organism evidence="2 3">
    <name type="scientific">Campylobacter coli</name>
    <dbReference type="NCBI Taxonomy" id="195"/>
    <lineage>
        <taxon>Bacteria</taxon>
        <taxon>Pseudomonadati</taxon>
        <taxon>Campylobacterota</taxon>
        <taxon>Epsilonproteobacteria</taxon>
        <taxon>Campylobacterales</taxon>
        <taxon>Campylobacteraceae</taxon>
        <taxon>Campylobacter</taxon>
    </lineage>
</organism>